<protein>
    <recommendedName>
        <fullName evidence="2">Peptidase C2 calpain domain-containing protein</fullName>
    </recommendedName>
</protein>
<dbReference type="InterPro" id="IPR022683">
    <property type="entry name" value="Calpain_III"/>
</dbReference>
<comment type="similarity">
    <text evidence="1">Belongs to the peptidase C2 family.</text>
</comment>
<evidence type="ECO:0000313" key="4">
    <source>
        <dbReference type="Proteomes" id="UP000267096"/>
    </source>
</evidence>
<dbReference type="GO" id="GO:0004198">
    <property type="term" value="F:calcium-dependent cysteine-type endopeptidase activity"/>
    <property type="evidence" value="ECO:0007669"/>
    <property type="project" value="InterPro"/>
</dbReference>
<reference evidence="3 4" key="1">
    <citation type="submission" date="2018-11" db="EMBL/GenBank/DDBJ databases">
        <authorList>
            <consortium name="Pathogen Informatics"/>
        </authorList>
    </citation>
    <scope>NUCLEOTIDE SEQUENCE [LARGE SCALE GENOMIC DNA]</scope>
</reference>
<dbReference type="SMART" id="SM00720">
    <property type="entry name" value="calpain_III"/>
    <property type="match status" value="1"/>
</dbReference>
<sequence length="138" mass="16181">MDNLAIGFSIYNCDHLRERMGRRFFETEHVFASTKAFINRREATLRFRGPPGGYLIVPSTFDAGEEAEFLLRVFANGPIQWRVCKIPTSFQSPDRDSIPRSIFDPEIIPGSCHSYDFHLFPRLFIDYWWQTTSMSEYE</sequence>
<dbReference type="OrthoDB" id="424753at2759"/>
<evidence type="ECO:0000259" key="2">
    <source>
        <dbReference type="SMART" id="SM00720"/>
    </source>
</evidence>
<feature type="domain" description="Peptidase C2 calpain" evidence="2">
    <location>
        <begin position="1"/>
        <end position="82"/>
    </location>
</feature>
<dbReference type="GO" id="GO:0006508">
    <property type="term" value="P:proteolysis"/>
    <property type="evidence" value="ECO:0007669"/>
    <property type="project" value="InterPro"/>
</dbReference>
<accession>A0A3P6PHX3</accession>
<organism evidence="3 4">
    <name type="scientific">Anisakis simplex</name>
    <name type="common">Herring worm</name>
    <dbReference type="NCBI Taxonomy" id="6269"/>
    <lineage>
        <taxon>Eukaryota</taxon>
        <taxon>Metazoa</taxon>
        <taxon>Ecdysozoa</taxon>
        <taxon>Nematoda</taxon>
        <taxon>Chromadorea</taxon>
        <taxon>Rhabditida</taxon>
        <taxon>Spirurina</taxon>
        <taxon>Ascaridomorpha</taxon>
        <taxon>Ascaridoidea</taxon>
        <taxon>Anisakidae</taxon>
        <taxon>Anisakis</taxon>
        <taxon>Anisakis simplex complex</taxon>
    </lineage>
</organism>
<proteinExistence type="inferred from homology"/>
<dbReference type="PANTHER" id="PTHR10183">
    <property type="entry name" value="CALPAIN"/>
    <property type="match status" value="1"/>
</dbReference>
<dbReference type="InterPro" id="IPR022682">
    <property type="entry name" value="Calpain_domain_III"/>
</dbReference>
<dbReference type="InterPro" id="IPR022684">
    <property type="entry name" value="Calpain_cysteine_protease"/>
</dbReference>
<evidence type="ECO:0000256" key="1">
    <source>
        <dbReference type="ARBA" id="ARBA00007623"/>
    </source>
</evidence>
<gene>
    <name evidence="3" type="ORF">ASIM_LOCUS7341</name>
</gene>
<dbReference type="PANTHER" id="PTHR10183:SF433">
    <property type="entry name" value="CALPAIN-A-RELATED"/>
    <property type="match status" value="1"/>
</dbReference>
<dbReference type="EMBL" id="UYRR01017588">
    <property type="protein sequence ID" value="VDK28983.1"/>
    <property type="molecule type" value="Genomic_DNA"/>
</dbReference>
<evidence type="ECO:0000313" key="3">
    <source>
        <dbReference type="EMBL" id="VDK28983.1"/>
    </source>
</evidence>
<dbReference type="InterPro" id="IPR036213">
    <property type="entry name" value="Calpain_III_sf"/>
</dbReference>
<dbReference type="Pfam" id="PF01067">
    <property type="entry name" value="Calpain_III"/>
    <property type="match status" value="1"/>
</dbReference>
<dbReference type="Proteomes" id="UP000267096">
    <property type="component" value="Unassembled WGS sequence"/>
</dbReference>
<dbReference type="Gene3D" id="2.60.120.380">
    <property type="match status" value="1"/>
</dbReference>
<dbReference type="GO" id="GO:0005737">
    <property type="term" value="C:cytoplasm"/>
    <property type="evidence" value="ECO:0007669"/>
    <property type="project" value="TreeGrafter"/>
</dbReference>
<dbReference type="AlphaFoldDB" id="A0A3P6PHX3"/>
<name>A0A3P6PHX3_ANISI</name>
<keyword evidence="4" id="KW-1185">Reference proteome</keyword>
<dbReference type="SUPFAM" id="SSF49758">
    <property type="entry name" value="Calpain large subunit, middle domain (domain III)"/>
    <property type="match status" value="1"/>
</dbReference>